<evidence type="ECO:0000259" key="2">
    <source>
        <dbReference type="PROSITE" id="PS50217"/>
    </source>
</evidence>
<sequence>MSQIIAADAPLLSPLSQSCNWEPSSPTHDSFTYAYYNLPSPPLSDIQSSNSPLLRMRTLDSEPVCLPTHQVFDFPEVQRPLTPPSRSPSVSAQAAAISAAAAIMDSAALFGGLSALNAISADSSGGSSCGSKRSASPGPPVAKKRAVGERVASKDFIPPDVSGLTKREARLVKNRAAAFLSRQRKREEFETMEIRVAELEQENKRLLALAQNGSNASDSAAVHPEDPSSSQQGDNNALSEVELLKAQLAAAQERERTLSAQLASQQNTVSAPTTAPALSGPSIKLESTDSEPQFSLASSLVSSPARSTVAVPSAHKSSASLGLMVLLCALPSLLSMRMQSPTANNFAITNPFRASSNPSNSYFVPNDYEWSKPDDTSGSLMDLDNDSSHGARIGGTRKLEFTGLDGVDDLGLGDLDISFDTAPSDDGKIRVRIHPNGSGSASSSQQVSRSSSRQVSRGATPIVDEDSSMSGFGTQTTMAMASSSSLAPRALGLDTLSSGGASPLTTSSSDPFLGVMSGDSDMDFGLGMGLGLGSLDGMGGPFGSDGSFYSTHGSKFGDLGLVSPLSEGSAFFSECTTGTGTEAGKRRVRIALKSMPQEGGEGGEWEVQIC</sequence>
<evidence type="ECO:0000256" key="1">
    <source>
        <dbReference type="SAM" id="MobiDB-lite"/>
    </source>
</evidence>
<evidence type="ECO:0000313" key="3">
    <source>
        <dbReference type="EMBL" id="KAF9529671.1"/>
    </source>
</evidence>
<dbReference type="PROSITE" id="PS50217">
    <property type="entry name" value="BZIP"/>
    <property type="match status" value="1"/>
</dbReference>
<feature type="compositionally biased region" description="Polar residues" evidence="1">
    <location>
        <begin position="258"/>
        <end position="273"/>
    </location>
</feature>
<gene>
    <name evidence="3" type="ORF">CPB83DRAFT_834816</name>
</gene>
<dbReference type="InterPro" id="IPR046347">
    <property type="entry name" value="bZIP_sf"/>
</dbReference>
<feature type="region of interest" description="Disordered" evidence="1">
    <location>
        <begin position="424"/>
        <end position="471"/>
    </location>
</feature>
<protein>
    <recommendedName>
        <fullName evidence="2">BZIP domain-containing protein</fullName>
    </recommendedName>
</protein>
<dbReference type="CDD" id="cd14812">
    <property type="entry name" value="bZIP_u3"/>
    <property type="match status" value="1"/>
</dbReference>
<dbReference type="Gene3D" id="1.20.5.170">
    <property type="match status" value="1"/>
</dbReference>
<keyword evidence="4" id="KW-1185">Reference proteome</keyword>
<dbReference type="GO" id="GO:0003700">
    <property type="term" value="F:DNA-binding transcription factor activity"/>
    <property type="evidence" value="ECO:0007669"/>
    <property type="project" value="InterPro"/>
</dbReference>
<feature type="compositionally biased region" description="Low complexity" evidence="1">
    <location>
        <begin position="124"/>
        <end position="136"/>
    </location>
</feature>
<feature type="domain" description="BZIP" evidence="2">
    <location>
        <begin position="164"/>
        <end position="206"/>
    </location>
</feature>
<dbReference type="AlphaFoldDB" id="A0A9P6EIE1"/>
<accession>A0A9P6EIE1</accession>
<reference evidence="3" key="1">
    <citation type="submission" date="2020-11" db="EMBL/GenBank/DDBJ databases">
        <authorList>
            <consortium name="DOE Joint Genome Institute"/>
            <person name="Ahrendt S."/>
            <person name="Riley R."/>
            <person name="Andreopoulos W."/>
            <person name="Labutti K."/>
            <person name="Pangilinan J."/>
            <person name="Ruiz-Duenas F.J."/>
            <person name="Barrasa J.M."/>
            <person name="Sanchez-Garcia M."/>
            <person name="Camarero S."/>
            <person name="Miyauchi S."/>
            <person name="Serrano A."/>
            <person name="Linde D."/>
            <person name="Babiker R."/>
            <person name="Drula E."/>
            <person name="Ayuso-Fernandez I."/>
            <person name="Pacheco R."/>
            <person name="Padilla G."/>
            <person name="Ferreira P."/>
            <person name="Barriuso J."/>
            <person name="Kellner H."/>
            <person name="Castanera R."/>
            <person name="Alfaro M."/>
            <person name="Ramirez L."/>
            <person name="Pisabarro A.G."/>
            <person name="Kuo A."/>
            <person name="Tritt A."/>
            <person name="Lipzen A."/>
            <person name="He G."/>
            <person name="Yan M."/>
            <person name="Ng V."/>
            <person name="Cullen D."/>
            <person name="Martin F."/>
            <person name="Rosso M.-N."/>
            <person name="Henrissat B."/>
            <person name="Hibbett D."/>
            <person name="Martinez A.T."/>
            <person name="Grigoriev I.V."/>
        </authorList>
    </citation>
    <scope>NUCLEOTIDE SEQUENCE</scope>
    <source>
        <strain evidence="3">CBS 506.95</strain>
    </source>
</reference>
<name>A0A9P6EIE1_9AGAR</name>
<dbReference type="InterPro" id="IPR004827">
    <property type="entry name" value="bZIP"/>
</dbReference>
<dbReference type="SMART" id="SM00338">
    <property type="entry name" value="BRLZ"/>
    <property type="match status" value="1"/>
</dbReference>
<proteinExistence type="predicted"/>
<dbReference type="OrthoDB" id="674948at2759"/>
<feature type="region of interest" description="Disordered" evidence="1">
    <location>
        <begin position="257"/>
        <end position="290"/>
    </location>
</feature>
<evidence type="ECO:0000313" key="4">
    <source>
        <dbReference type="Proteomes" id="UP000807306"/>
    </source>
</evidence>
<comment type="caution">
    <text evidence="3">The sequence shown here is derived from an EMBL/GenBank/DDBJ whole genome shotgun (WGS) entry which is preliminary data.</text>
</comment>
<feature type="compositionally biased region" description="Low complexity" evidence="1">
    <location>
        <begin position="437"/>
        <end position="459"/>
    </location>
</feature>
<dbReference type="SUPFAM" id="SSF57959">
    <property type="entry name" value="Leucine zipper domain"/>
    <property type="match status" value="1"/>
</dbReference>
<feature type="region of interest" description="Disordered" evidence="1">
    <location>
        <begin position="212"/>
        <end position="235"/>
    </location>
</feature>
<dbReference type="Pfam" id="PF00170">
    <property type="entry name" value="bZIP_1"/>
    <property type="match status" value="1"/>
</dbReference>
<organism evidence="3 4">
    <name type="scientific">Crepidotus variabilis</name>
    <dbReference type="NCBI Taxonomy" id="179855"/>
    <lineage>
        <taxon>Eukaryota</taxon>
        <taxon>Fungi</taxon>
        <taxon>Dikarya</taxon>
        <taxon>Basidiomycota</taxon>
        <taxon>Agaricomycotina</taxon>
        <taxon>Agaricomycetes</taxon>
        <taxon>Agaricomycetidae</taxon>
        <taxon>Agaricales</taxon>
        <taxon>Agaricineae</taxon>
        <taxon>Crepidotaceae</taxon>
        <taxon>Crepidotus</taxon>
    </lineage>
</organism>
<feature type="region of interest" description="Disordered" evidence="1">
    <location>
        <begin position="124"/>
        <end position="148"/>
    </location>
</feature>
<dbReference type="EMBL" id="MU157844">
    <property type="protein sequence ID" value="KAF9529671.1"/>
    <property type="molecule type" value="Genomic_DNA"/>
</dbReference>
<dbReference type="Proteomes" id="UP000807306">
    <property type="component" value="Unassembled WGS sequence"/>
</dbReference>